<dbReference type="InterPro" id="IPR012337">
    <property type="entry name" value="RNaseH-like_sf"/>
</dbReference>
<evidence type="ECO:0000256" key="2">
    <source>
        <dbReference type="SAM" id="SignalP"/>
    </source>
</evidence>
<keyword evidence="5" id="KW-1185">Reference proteome</keyword>
<dbReference type="PANTHER" id="PTHR42648">
    <property type="entry name" value="TRANSPOSASE, PUTATIVE-RELATED"/>
    <property type="match status" value="1"/>
</dbReference>
<keyword evidence="1" id="KW-0812">Transmembrane</keyword>
<organism evidence="4 5">
    <name type="scientific">Tanacetum coccineum</name>
    <dbReference type="NCBI Taxonomy" id="301880"/>
    <lineage>
        <taxon>Eukaryota</taxon>
        <taxon>Viridiplantae</taxon>
        <taxon>Streptophyta</taxon>
        <taxon>Embryophyta</taxon>
        <taxon>Tracheophyta</taxon>
        <taxon>Spermatophyta</taxon>
        <taxon>Magnoliopsida</taxon>
        <taxon>eudicotyledons</taxon>
        <taxon>Gunneridae</taxon>
        <taxon>Pentapetalae</taxon>
        <taxon>asterids</taxon>
        <taxon>campanulids</taxon>
        <taxon>Asterales</taxon>
        <taxon>Asteraceae</taxon>
        <taxon>Asteroideae</taxon>
        <taxon>Anthemideae</taxon>
        <taxon>Anthemidinae</taxon>
        <taxon>Tanacetum</taxon>
    </lineage>
</organism>
<dbReference type="InterPro" id="IPR039537">
    <property type="entry name" value="Retrotran_Ty1/copia-like"/>
</dbReference>
<dbReference type="SUPFAM" id="SSF53098">
    <property type="entry name" value="Ribonuclease H-like"/>
    <property type="match status" value="1"/>
</dbReference>
<reference evidence="4" key="1">
    <citation type="journal article" date="2022" name="Int. J. Mol. Sci.">
        <title>Draft Genome of Tanacetum Coccineum: Genomic Comparison of Closely Related Tanacetum-Family Plants.</title>
        <authorList>
            <person name="Yamashiro T."/>
            <person name="Shiraishi A."/>
            <person name="Nakayama K."/>
            <person name="Satake H."/>
        </authorList>
    </citation>
    <scope>NUCLEOTIDE SEQUENCE</scope>
</reference>
<accession>A0ABQ5DAN9</accession>
<name>A0ABQ5DAN9_9ASTR</name>
<dbReference type="Proteomes" id="UP001151760">
    <property type="component" value="Unassembled WGS sequence"/>
</dbReference>
<evidence type="ECO:0000256" key="1">
    <source>
        <dbReference type="SAM" id="Phobius"/>
    </source>
</evidence>
<keyword evidence="1" id="KW-1133">Transmembrane helix</keyword>
<dbReference type="Pfam" id="PF13976">
    <property type="entry name" value="gag_pre-integrs"/>
    <property type="match status" value="1"/>
</dbReference>
<dbReference type="Gene3D" id="3.30.420.10">
    <property type="entry name" value="Ribonuclease H-like superfamily/Ribonuclease H"/>
    <property type="match status" value="1"/>
</dbReference>
<proteinExistence type="predicted"/>
<feature type="chain" id="PRO_5046070707" evidence="2">
    <location>
        <begin position="21"/>
        <end position="431"/>
    </location>
</feature>
<feature type="domain" description="GAG-pre-integrase" evidence="3">
    <location>
        <begin position="97"/>
        <end position="167"/>
    </location>
</feature>
<dbReference type="EMBL" id="BQNB010015046">
    <property type="protein sequence ID" value="GJT35383.1"/>
    <property type="molecule type" value="Genomic_DNA"/>
</dbReference>
<evidence type="ECO:0000313" key="5">
    <source>
        <dbReference type="Proteomes" id="UP001151760"/>
    </source>
</evidence>
<dbReference type="InterPro" id="IPR036397">
    <property type="entry name" value="RNaseH_sf"/>
</dbReference>
<gene>
    <name evidence="4" type="ORF">Tco_0925802</name>
</gene>
<keyword evidence="1" id="KW-0472">Membrane</keyword>
<reference evidence="4" key="2">
    <citation type="submission" date="2022-01" db="EMBL/GenBank/DDBJ databases">
        <authorList>
            <person name="Yamashiro T."/>
            <person name="Shiraishi A."/>
            <person name="Satake H."/>
            <person name="Nakayama K."/>
        </authorList>
    </citation>
    <scope>NUCLEOTIDE SEQUENCE</scope>
</reference>
<feature type="transmembrane region" description="Helical" evidence="1">
    <location>
        <begin position="402"/>
        <end position="420"/>
    </location>
</feature>
<feature type="signal peptide" evidence="2">
    <location>
        <begin position="1"/>
        <end position="20"/>
    </location>
</feature>
<dbReference type="PANTHER" id="PTHR42648:SF18">
    <property type="entry name" value="RETROTRANSPOSON, UNCLASSIFIED-LIKE PROTEIN"/>
    <property type="match status" value="1"/>
</dbReference>
<dbReference type="InterPro" id="IPR025724">
    <property type="entry name" value="GAG-pre-integrase_dom"/>
</dbReference>
<evidence type="ECO:0000313" key="4">
    <source>
        <dbReference type="EMBL" id="GJT35383.1"/>
    </source>
</evidence>
<keyword evidence="2" id="KW-0732">Signal</keyword>
<sequence>MGSNCPVLHLLLIFMQIVQITQFNIDSECTKHVTGNLKLLTNFVEKFLGSARFENDQFSPIIGYEDLVQGNVMIKRVYYVEDLQGNELLTGTRGSDLYTITLHGSSSPNPIFFMAKASTTQAWLWHRRLSHLNFDTINLLSKNDIVNDLPKLKYVKYHLCSSCELGKAKRSNFKTKTAPSSKGRLDLLHMDLCRPMRVESIKVKKYILVIVDYYSRYTWIHFLRSKDETSETSVHNSTKFGIQDHNDEHSSSKLVPEVVSQAELTDTSSLQELKLLSSPMYDEYFNGGNQGVSKSSAISDLQQQDTSHTLNVQHISKPSTPSTNVNAENNDNNQAVNAQFDEEEFYCTAPCLSRRTPHQEELNQPIFCTRRMKFIHLGKKFVEIHPCLVQVLERRRSQIVQIPKGVCFSMTSITVVLLLIRRTLKNDMADR</sequence>
<evidence type="ECO:0000259" key="3">
    <source>
        <dbReference type="Pfam" id="PF13976"/>
    </source>
</evidence>
<protein>
    <submittedName>
        <fullName evidence="4">Retrovirus-related pol polyprotein from transposon TNT 1-94</fullName>
    </submittedName>
</protein>
<comment type="caution">
    <text evidence="4">The sequence shown here is derived from an EMBL/GenBank/DDBJ whole genome shotgun (WGS) entry which is preliminary data.</text>
</comment>